<dbReference type="EMBL" id="CAKASE010000074">
    <property type="protein sequence ID" value="CAG9575292.1"/>
    <property type="molecule type" value="Genomic_DNA"/>
</dbReference>
<keyword evidence="2" id="KW-1185">Reference proteome</keyword>
<dbReference type="InterPro" id="IPR019729">
    <property type="entry name" value="Gloverin-like_protein"/>
</dbReference>
<gene>
    <name evidence="1" type="ORF">DCHRY22_LOCUS11215</name>
</gene>
<evidence type="ECO:0000313" key="1">
    <source>
        <dbReference type="EMBL" id="CAG9575292.1"/>
    </source>
</evidence>
<dbReference type="Pfam" id="PF10793">
    <property type="entry name" value="Gloverin"/>
    <property type="match status" value="1"/>
</dbReference>
<name>A0A8J2W175_9NEOP</name>
<protein>
    <submittedName>
        <fullName evidence="1">(African queen) hypothetical protein</fullName>
    </submittedName>
</protein>
<proteinExistence type="predicted"/>
<sequence>MIGPKCIFCIFYLPSYSQASAQEFVEPALVVEPYPEWSVGQRVRRDVTFDKQIGDGKVFGTLGQNYKGLFGKGGYEHQIFNDHRGTLNAQAYGTRVLGPAGDSSHLGGALNWKNPNAAASFDISKQIHGGTSYQAAAGGRWPVGKNGDFSLQGTYGNQAGMRREYGGLGSFNYRW</sequence>
<dbReference type="Proteomes" id="UP000789524">
    <property type="component" value="Unassembled WGS sequence"/>
</dbReference>
<organism evidence="1 2">
    <name type="scientific">Danaus chrysippus</name>
    <name type="common">African queen</name>
    <dbReference type="NCBI Taxonomy" id="151541"/>
    <lineage>
        <taxon>Eukaryota</taxon>
        <taxon>Metazoa</taxon>
        <taxon>Ecdysozoa</taxon>
        <taxon>Arthropoda</taxon>
        <taxon>Hexapoda</taxon>
        <taxon>Insecta</taxon>
        <taxon>Pterygota</taxon>
        <taxon>Neoptera</taxon>
        <taxon>Endopterygota</taxon>
        <taxon>Lepidoptera</taxon>
        <taxon>Glossata</taxon>
        <taxon>Ditrysia</taxon>
        <taxon>Papilionoidea</taxon>
        <taxon>Nymphalidae</taxon>
        <taxon>Danainae</taxon>
        <taxon>Danaini</taxon>
        <taxon>Danaina</taxon>
        <taxon>Danaus</taxon>
        <taxon>Anosia</taxon>
    </lineage>
</organism>
<comment type="caution">
    <text evidence="1">The sequence shown here is derived from an EMBL/GenBank/DDBJ whole genome shotgun (WGS) entry which is preliminary data.</text>
</comment>
<accession>A0A8J2W175</accession>
<reference evidence="1" key="1">
    <citation type="submission" date="2021-09" db="EMBL/GenBank/DDBJ databases">
        <authorList>
            <person name="Martin H S."/>
        </authorList>
    </citation>
    <scope>NUCLEOTIDE SEQUENCE</scope>
</reference>
<dbReference type="OrthoDB" id="7454098at2759"/>
<evidence type="ECO:0000313" key="2">
    <source>
        <dbReference type="Proteomes" id="UP000789524"/>
    </source>
</evidence>
<dbReference type="AlphaFoldDB" id="A0A8J2W175"/>